<keyword evidence="5 11" id="KW-0547">Nucleotide-binding</keyword>
<comment type="subunit">
    <text evidence="11">The system is composed of three essential subunits: KdpA, KdpB and KdpC.</text>
</comment>
<dbReference type="EMBL" id="FUZF01000005">
    <property type="protein sequence ID" value="SKB65732.1"/>
    <property type="molecule type" value="Genomic_DNA"/>
</dbReference>
<dbReference type="Proteomes" id="UP000190150">
    <property type="component" value="Unassembled WGS sequence"/>
</dbReference>
<dbReference type="STRING" id="1513896.SAMN05660841_01737"/>
<evidence type="ECO:0000256" key="5">
    <source>
        <dbReference type="ARBA" id="ARBA00022741"/>
    </source>
</evidence>
<evidence type="ECO:0000256" key="7">
    <source>
        <dbReference type="ARBA" id="ARBA00022958"/>
    </source>
</evidence>
<keyword evidence="8 11" id="KW-1133">Transmembrane helix</keyword>
<evidence type="ECO:0000313" key="13">
    <source>
        <dbReference type="Proteomes" id="UP000190150"/>
    </source>
</evidence>
<comment type="similarity">
    <text evidence="11">Belongs to the KdpC family.</text>
</comment>
<dbReference type="PANTHER" id="PTHR30042:SF2">
    <property type="entry name" value="POTASSIUM-TRANSPORTING ATPASE KDPC SUBUNIT"/>
    <property type="match status" value="1"/>
</dbReference>
<dbReference type="GO" id="GO:0005886">
    <property type="term" value="C:plasma membrane"/>
    <property type="evidence" value="ECO:0007669"/>
    <property type="project" value="UniProtKB-SubCell"/>
</dbReference>
<keyword evidence="4 11" id="KW-0812">Transmembrane</keyword>
<dbReference type="OrthoDB" id="9809491at2"/>
<dbReference type="GO" id="GO:0008556">
    <property type="term" value="F:P-type potassium transmembrane transporter activity"/>
    <property type="evidence" value="ECO:0007669"/>
    <property type="project" value="InterPro"/>
</dbReference>
<keyword evidence="2 11" id="KW-1003">Cell membrane</keyword>
<evidence type="ECO:0000256" key="8">
    <source>
        <dbReference type="ARBA" id="ARBA00022989"/>
    </source>
</evidence>
<evidence type="ECO:0000256" key="2">
    <source>
        <dbReference type="ARBA" id="ARBA00022475"/>
    </source>
</evidence>
<keyword evidence="7 11" id="KW-0630">Potassium</keyword>
<name>A0A1T5D215_9SPHI</name>
<dbReference type="InterPro" id="IPR003820">
    <property type="entry name" value="KdpC"/>
</dbReference>
<dbReference type="AlphaFoldDB" id="A0A1T5D215"/>
<keyword evidence="13" id="KW-1185">Reference proteome</keyword>
<keyword evidence="6 11" id="KW-0067">ATP-binding</keyword>
<evidence type="ECO:0000256" key="11">
    <source>
        <dbReference type="HAMAP-Rule" id="MF_00276"/>
    </source>
</evidence>
<protein>
    <recommendedName>
        <fullName evidence="11">Potassium-transporting ATPase KdpC subunit</fullName>
    </recommendedName>
    <alternativeName>
        <fullName evidence="11">ATP phosphohydrolase [potassium-transporting] C chain</fullName>
    </alternativeName>
    <alternativeName>
        <fullName evidence="11">Potassium-binding and translocating subunit C</fullName>
    </alternativeName>
    <alternativeName>
        <fullName evidence="11">Potassium-translocating ATPase C chain</fullName>
    </alternativeName>
</protein>
<keyword evidence="9 11" id="KW-0406">Ion transport</keyword>
<reference evidence="13" key="1">
    <citation type="submission" date="2017-02" db="EMBL/GenBank/DDBJ databases">
        <authorList>
            <person name="Varghese N."/>
            <person name="Submissions S."/>
        </authorList>
    </citation>
    <scope>NUCLEOTIDE SEQUENCE [LARGE SCALE GENOMIC DNA]</scope>
    <source>
        <strain evidence="13">DSM 24091</strain>
    </source>
</reference>
<keyword evidence="1 11" id="KW-0813">Transport</keyword>
<evidence type="ECO:0000256" key="4">
    <source>
        <dbReference type="ARBA" id="ARBA00022692"/>
    </source>
</evidence>
<evidence type="ECO:0000256" key="6">
    <source>
        <dbReference type="ARBA" id="ARBA00022840"/>
    </source>
</evidence>
<accession>A0A1T5D215</accession>
<gene>
    <name evidence="11" type="primary">kdpC</name>
    <name evidence="12" type="ORF">SAMN05660841_01737</name>
</gene>
<comment type="subcellular location">
    <subcellularLocation>
        <location evidence="11">Cell membrane</location>
        <topology evidence="11">Single-pass membrane protein</topology>
    </subcellularLocation>
</comment>
<keyword evidence="3 11" id="KW-0633">Potassium transport</keyword>
<dbReference type="HAMAP" id="MF_00276">
    <property type="entry name" value="KdpC"/>
    <property type="match status" value="1"/>
</dbReference>
<evidence type="ECO:0000256" key="9">
    <source>
        <dbReference type="ARBA" id="ARBA00023065"/>
    </source>
</evidence>
<comment type="function">
    <text evidence="11">Part of the high-affinity ATP-driven potassium transport (or Kdp) system, which catalyzes the hydrolysis of ATP coupled with the electrogenic transport of potassium into the cytoplasm. This subunit acts as a catalytic chaperone that increases the ATP-binding affinity of the ATP-hydrolyzing subunit KdpB by the formation of a transient KdpB/KdpC/ATP ternary complex.</text>
</comment>
<evidence type="ECO:0000256" key="10">
    <source>
        <dbReference type="ARBA" id="ARBA00023136"/>
    </source>
</evidence>
<dbReference type="GO" id="GO:0005524">
    <property type="term" value="F:ATP binding"/>
    <property type="evidence" value="ECO:0007669"/>
    <property type="project" value="UniProtKB-UniRule"/>
</dbReference>
<evidence type="ECO:0000256" key="3">
    <source>
        <dbReference type="ARBA" id="ARBA00022538"/>
    </source>
</evidence>
<proteinExistence type="inferred from homology"/>
<feature type="transmembrane region" description="Helical" evidence="11">
    <location>
        <begin position="12"/>
        <end position="31"/>
    </location>
</feature>
<dbReference type="NCBIfam" id="TIGR00681">
    <property type="entry name" value="kdpC"/>
    <property type="match status" value="1"/>
</dbReference>
<organism evidence="12 13">
    <name type="scientific">Sphingobacterium nematocida</name>
    <dbReference type="NCBI Taxonomy" id="1513896"/>
    <lineage>
        <taxon>Bacteria</taxon>
        <taxon>Pseudomonadati</taxon>
        <taxon>Bacteroidota</taxon>
        <taxon>Sphingobacteriia</taxon>
        <taxon>Sphingobacteriales</taxon>
        <taxon>Sphingobacteriaceae</taxon>
        <taxon>Sphingobacterium</taxon>
    </lineage>
</organism>
<dbReference type="PANTHER" id="PTHR30042">
    <property type="entry name" value="POTASSIUM-TRANSPORTING ATPASE C CHAIN"/>
    <property type="match status" value="1"/>
</dbReference>
<evidence type="ECO:0000313" key="12">
    <source>
        <dbReference type="EMBL" id="SKB65732.1"/>
    </source>
</evidence>
<dbReference type="PIRSF" id="PIRSF001296">
    <property type="entry name" value="K_ATPase_KdpC"/>
    <property type="match status" value="1"/>
</dbReference>
<evidence type="ECO:0000256" key="1">
    <source>
        <dbReference type="ARBA" id="ARBA00022448"/>
    </source>
</evidence>
<dbReference type="RefSeq" id="WP_079642683.1">
    <property type="nucleotide sequence ID" value="NZ_FUZF01000005.1"/>
</dbReference>
<keyword evidence="10 11" id="KW-0472">Membrane</keyword>
<dbReference type="Pfam" id="PF02669">
    <property type="entry name" value="KdpC"/>
    <property type="match status" value="1"/>
</dbReference>
<sequence>MKTNILPAIKLTFILILLFVVLYPFVLWGVGQLSKDNGRGILVKQDGKAYYKNIGQSFKEAKYFWSRPSAVDYNAAGSGASNKGPNNEEYLLLVKQRIDEFVLQNPTVKVSDIPVDLVTASGSGLDPHISVAAARVQVDRIAKLRKLDTSRIYSLIDSCTERPLLGLFGPEKINVLELNLVLDQLVN</sequence>